<sequence length="111" mass="13209">MLSEPFVLLKNYRQQQDAPKTLQKKKLIPIQKKLIKKTPKSKPSIIEIDRNPQQNQIQIQQYIEPISLIQQYQDDYLNQDQYSPPPFNELQYTFHDSYSEYINLPDEALGQ</sequence>
<comment type="caution">
    <text evidence="1">The sequence shown here is derived from an EMBL/GenBank/DDBJ whole genome shotgun (WGS) entry which is preliminary data.</text>
</comment>
<dbReference type="AlphaFoldDB" id="A0A8S1N2G1"/>
<evidence type="ECO:0000313" key="1">
    <source>
        <dbReference type="EMBL" id="CAD8087437.1"/>
    </source>
</evidence>
<reference evidence="1" key="1">
    <citation type="submission" date="2021-01" db="EMBL/GenBank/DDBJ databases">
        <authorList>
            <consortium name="Genoscope - CEA"/>
            <person name="William W."/>
        </authorList>
    </citation>
    <scope>NUCLEOTIDE SEQUENCE</scope>
</reference>
<proteinExistence type="predicted"/>
<dbReference type="OMA" id="PYCENIN"/>
<evidence type="ECO:0000313" key="2">
    <source>
        <dbReference type="Proteomes" id="UP000688137"/>
    </source>
</evidence>
<dbReference type="Proteomes" id="UP000688137">
    <property type="component" value="Unassembled WGS sequence"/>
</dbReference>
<dbReference type="EMBL" id="CAJJDM010000081">
    <property type="protein sequence ID" value="CAD8087437.1"/>
    <property type="molecule type" value="Genomic_DNA"/>
</dbReference>
<accession>A0A8S1N2G1</accession>
<keyword evidence="2" id="KW-1185">Reference proteome</keyword>
<name>A0A8S1N2G1_PARPR</name>
<organism evidence="1 2">
    <name type="scientific">Paramecium primaurelia</name>
    <dbReference type="NCBI Taxonomy" id="5886"/>
    <lineage>
        <taxon>Eukaryota</taxon>
        <taxon>Sar</taxon>
        <taxon>Alveolata</taxon>
        <taxon>Ciliophora</taxon>
        <taxon>Intramacronucleata</taxon>
        <taxon>Oligohymenophorea</taxon>
        <taxon>Peniculida</taxon>
        <taxon>Parameciidae</taxon>
        <taxon>Paramecium</taxon>
    </lineage>
</organism>
<gene>
    <name evidence="1" type="ORF">PPRIM_AZ9-3.1.T0780199</name>
</gene>
<protein>
    <submittedName>
        <fullName evidence="1">Uncharacterized protein</fullName>
    </submittedName>
</protein>